<accession>A0A2Z3HT63</accession>
<dbReference type="PROSITE" id="PS50977">
    <property type="entry name" value="HTH_TETR_2"/>
    <property type="match status" value="1"/>
</dbReference>
<dbReference type="Proteomes" id="UP000247763">
    <property type="component" value="Chromosome"/>
</dbReference>
<name>A0A2Z3HT63_9CAUL</name>
<keyword evidence="3" id="KW-0804">Transcription</keyword>
<proteinExistence type="predicted"/>
<feature type="domain" description="HTH tetR-type" evidence="5">
    <location>
        <begin position="14"/>
        <end position="74"/>
    </location>
</feature>
<dbReference type="RefSeq" id="WP_110449120.1">
    <property type="nucleotide sequence ID" value="NZ_CP029479.1"/>
</dbReference>
<keyword evidence="7" id="KW-1185">Reference proteome</keyword>
<keyword evidence="2 4" id="KW-0238">DNA-binding</keyword>
<evidence type="ECO:0000259" key="5">
    <source>
        <dbReference type="PROSITE" id="PS50977"/>
    </source>
</evidence>
<dbReference type="GO" id="GO:0003700">
    <property type="term" value="F:DNA-binding transcription factor activity"/>
    <property type="evidence" value="ECO:0007669"/>
    <property type="project" value="TreeGrafter"/>
</dbReference>
<dbReference type="Gene3D" id="1.10.357.10">
    <property type="entry name" value="Tetracycline Repressor, domain 2"/>
    <property type="match status" value="1"/>
</dbReference>
<dbReference type="InterPro" id="IPR050109">
    <property type="entry name" value="HTH-type_TetR-like_transc_reg"/>
</dbReference>
<evidence type="ECO:0000313" key="7">
    <source>
        <dbReference type="Proteomes" id="UP000247763"/>
    </source>
</evidence>
<sequence length="208" mass="22464">MKPPESAALTLRSQRTRQRILERVVELLSETGLASATPAAIAARAGVARTAYLYHFPDRSALLAALVPHLQEGMSRLFDAAGRPPPGVDASDHAIDTYWALLFEPPFLAFAELRSAARADGEVATAIEGLLADFDAGRLGGRFGAVAQAGEDPRFQTSRDLGRFLLEGLARGGLSYDADKRRRRLIAVVKRAVHSLNRKGGVHDLWPG</sequence>
<dbReference type="SUPFAM" id="SSF46689">
    <property type="entry name" value="Homeodomain-like"/>
    <property type="match status" value="1"/>
</dbReference>
<dbReference type="InterPro" id="IPR001647">
    <property type="entry name" value="HTH_TetR"/>
</dbReference>
<reference evidence="7" key="1">
    <citation type="submission" date="2018-05" db="EMBL/GenBank/DDBJ databases">
        <title>Genome sequencing of Phenylobacterium sp. HYN0004.</title>
        <authorList>
            <person name="Yi H."/>
            <person name="Baek C."/>
        </authorList>
    </citation>
    <scope>NUCLEOTIDE SEQUENCE [LARGE SCALE GENOMIC DNA]</scope>
    <source>
        <strain evidence="7">HYN0004</strain>
    </source>
</reference>
<dbReference type="PRINTS" id="PR00455">
    <property type="entry name" value="HTHTETR"/>
</dbReference>
<evidence type="ECO:0000256" key="4">
    <source>
        <dbReference type="PROSITE-ProRule" id="PRU00335"/>
    </source>
</evidence>
<dbReference type="PANTHER" id="PTHR30055">
    <property type="entry name" value="HTH-TYPE TRANSCRIPTIONAL REGULATOR RUTR"/>
    <property type="match status" value="1"/>
</dbReference>
<evidence type="ECO:0000256" key="3">
    <source>
        <dbReference type="ARBA" id="ARBA00023163"/>
    </source>
</evidence>
<keyword evidence="1" id="KW-0805">Transcription regulation</keyword>
<organism evidence="6 7">
    <name type="scientific">Phenylobacterium parvum</name>
    <dbReference type="NCBI Taxonomy" id="2201350"/>
    <lineage>
        <taxon>Bacteria</taxon>
        <taxon>Pseudomonadati</taxon>
        <taxon>Pseudomonadota</taxon>
        <taxon>Alphaproteobacteria</taxon>
        <taxon>Caulobacterales</taxon>
        <taxon>Caulobacteraceae</taxon>
        <taxon>Phenylobacterium</taxon>
    </lineage>
</organism>
<dbReference type="OrthoDB" id="9805134at2"/>
<evidence type="ECO:0000256" key="1">
    <source>
        <dbReference type="ARBA" id="ARBA00023015"/>
    </source>
</evidence>
<evidence type="ECO:0000313" key="6">
    <source>
        <dbReference type="EMBL" id="AWM76551.1"/>
    </source>
</evidence>
<dbReference type="KEGG" id="phb:HYN04_01475"/>
<dbReference type="EMBL" id="CP029479">
    <property type="protein sequence ID" value="AWM76551.1"/>
    <property type="molecule type" value="Genomic_DNA"/>
</dbReference>
<feature type="DNA-binding region" description="H-T-H motif" evidence="4">
    <location>
        <begin position="37"/>
        <end position="56"/>
    </location>
</feature>
<gene>
    <name evidence="6" type="ORF">HYN04_01475</name>
</gene>
<evidence type="ECO:0000256" key="2">
    <source>
        <dbReference type="ARBA" id="ARBA00023125"/>
    </source>
</evidence>
<dbReference type="InterPro" id="IPR009057">
    <property type="entry name" value="Homeodomain-like_sf"/>
</dbReference>
<dbReference type="Pfam" id="PF00440">
    <property type="entry name" value="TetR_N"/>
    <property type="match status" value="1"/>
</dbReference>
<protein>
    <submittedName>
        <fullName evidence="6">TetR family transcriptional regulator</fullName>
    </submittedName>
</protein>
<dbReference type="PANTHER" id="PTHR30055:SF234">
    <property type="entry name" value="HTH-TYPE TRANSCRIPTIONAL REGULATOR BETI"/>
    <property type="match status" value="1"/>
</dbReference>
<dbReference type="AlphaFoldDB" id="A0A2Z3HT63"/>
<dbReference type="GO" id="GO:0000976">
    <property type="term" value="F:transcription cis-regulatory region binding"/>
    <property type="evidence" value="ECO:0007669"/>
    <property type="project" value="TreeGrafter"/>
</dbReference>